<evidence type="ECO:0000313" key="3">
    <source>
        <dbReference type="EMBL" id="BAT57919.1"/>
    </source>
</evidence>
<keyword evidence="4" id="KW-1185">Reference proteome</keyword>
<dbReference type="KEGG" id="vgo:GJW-30_1_00429"/>
<feature type="transmembrane region" description="Helical" evidence="2">
    <location>
        <begin position="78"/>
        <end position="98"/>
    </location>
</feature>
<keyword evidence="2" id="KW-1133">Transmembrane helix</keyword>
<keyword evidence="2" id="KW-0472">Membrane</keyword>
<reference evidence="3 4" key="1">
    <citation type="submission" date="2015-08" db="EMBL/GenBank/DDBJ databases">
        <title>Investigation of the bacterial diversity of lava forest soil.</title>
        <authorList>
            <person name="Lee J.S."/>
        </authorList>
    </citation>
    <scope>NUCLEOTIDE SEQUENCE [LARGE SCALE GENOMIC DNA]</scope>
    <source>
        <strain evidence="3 4">GJW-30</strain>
    </source>
</reference>
<dbReference type="AlphaFoldDB" id="A0A0S3PPT2"/>
<feature type="region of interest" description="Disordered" evidence="1">
    <location>
        <begin position="1"/>
        <end position="28"/>
    </location>
</feature>
<evidence type="ECO:0000313" key="4">
    <source>
        <dbReference type="Proteomes" id="UP000236884"/>
    </source>
</evidence>
<keyword evidence="2" id="KW-0812">Transmembrane</keyword>
<evidence type="ECO:0000256" key="2">
    <source>
        <dbReference type="SAM" id="Phobius"/>
    </source>
</evidence>
<proteinExistence type="predicted"/>
<feature type="transmembrane region" description="Helical" evidence="2">
    <location>
        <begin position="53"/>
        <end position="72"/>
    </location>
</feature>
<dbReference type="OrthoDB" id="7961412at2"/>
<organism evidence="3 4">
    <name type="scientific">Variibacter gotjawalensis</name>
    <dbReference type="NCBI Taxonomy" id="1333996"/>
    <lineage>
        <taxon>Bacteria</taxon>
        <taxon>Pseudomonadati</taxon>
        <taxon>Pseudomonadota</taxon>
        <taxon>Alphaproteobacteria</taxon>
        <taxon>Hyphomicrobiales</taxon>
        <taxon>Nitrobacteraceae</taxon>
        <taxon>Variibacter</taxon>
    </lineage>
</organism>
<sequence>MSPNPNQPETPRVEPEIIPPGAETRQRRRGRVEDFVFVDGQGRMHSARIKMPGPFAIGIGVAIFAVIAILVLSLAVSFALILVPVVVVAIAGAFAYGYTRRWWNRVRGTGYPAPRR</sequence>
<gene>
    <name evidence="3" type="ORF">GJW-30_1_00429</name>
</gene>
<dbReference type="Proteomes" id="UP000236884">
    <property type="component" value="Chromosome"/>
</dbReference>
<protein>
    <submittedName>
        <fullName evidence="3">Uncharacterized protein</fullName>
    </submittedName>
</protein>
<name>A0A0S3PPT2_9BRAD</name>
<dbReference type="EMBL" id="AP014946">
    <property type="protein sequence ID" value="BAT57919.1"/>
    <property type="molecule type" value="Genomic_DNA"/>
</dbReference>
<evidence type="ECO:0000256" key="1">
    <source>
        <dbReference type="SAM" id="MobiDB-lite"/>
    </source>
</evidence>
<dbReference type="RefSeq" id="WP_096351077.1">
    <property type="nucleotide sequence ID" value="NZ_AP014946.1"/>
</dbReference>
<accession>A0A0S3PPT2</accession>